<evidence type="ECO:0000313" key="1">
    <source>
        <dbReference type="EMBL" id="SFD97751.1"/>
    </source>
</evidence>
<evidence type="ECO:0000313" key="2">
    <source>
        <dbReference type="Proteomes" id="UP000198855"/>
    </source>
</evidence>
<protein>
    <recommendedName>
        <fullName evidence="3">Lipoprotein</fullName>
    </recommendedName>
</protein>
<dbReference type="EMBL" id="FOMT01000002">
    <property type="protein sequence ID" value="SFD97751.1"/>
    <property type="molecule type" value="Genomic_DNA"/>
</dbReference>
<dbReference type="AlphaFoldDB" id="A0A1I1WRY7"/>
<evidence type="ECO:0008006" key="3">
    <source>
        <dbReference type="Google" id="ProtNLM"/>
    </source>
</evidence>
<dbReference type="STRING" id="1045775.SAMN05216378_1839"/>
<dbReference type="PROSITE" id="PS51257">
    <property type="entry name" value="PROKAR_LIPOPROTEIN"/>
    <property type="match status" value="1"/>
</dbReference>
<organism evidence="1 2">
    <name type="scientific">Paenibacillus catalpae</name>
    <dbReference type="NCBI Taxonomy" id="1045775"/>
    <lineage>
        <taxon>Bacteria</taxon>
        <taxon>Bacillati</taxon>
        <taxon>Bacillota</taxon>
        <taxon>Bacilli</taxon>
        <taxon>Bacillales</taxon>
        <taxon>Paenibacillaceae</taxon>
        <taxon>Paenibacillus</taxon>
    </lineage>
</organism>
<reference evidence="2" key="1">
    <citation type="submission" date="2016-10" db="EMBL/GenBank/DDBJ databases">
        <authorList>
            <person name="Varghese N."/>
            <person name="Submissions S."/>
        </authorList>
    </citation>
    <scope>NUCLEOTIDE SEQUENCE [LARGE SCALE GENOMIC DNA]</scope>
    <source>
        <strain evidence="2">CGMCC 1.10784</strain>
    </source>
</reference>
<accession>A0A1I1WRY7</accession>
<name>A0A1I1WRY7_9BACL</name>
<dbReference type="Proteomes" id="UP000198855">
    <property type="component" value="Unassembled WGS sequence"/>
</dbReference>
<proteinExistence type="predicted"/>
<keyword evidence="2" id="KW-1185">Reference proteome</keyword>
<sequence length="153" mass="16847">MKSIGRISAFVMLFILLAWVLLLVGCYGKVEVQKIKAERNAAHFLKAVQQQNYDEAVSRFGGPLDRESLQKLQLMRLVKYSGIKAVFDDGCVCSGRARLTFQSDGPAVTLDAVFALREGYKAGQICAGATKEQRLLIPQLAEWNIAVCGSDSF</sequence>
<gene>
    <name evidence="1" type="ORF">SAMN05216378_1839</name>
</gene>